<proteinExistence type="predicted"/>
<evidence type="ECO:0000313" key="1">
    <source>
        <dbReference type="EMBL" id="SDE35978.1"/>
    </source>
</evidence>
<evidence type="ECO:0000313" key="2">
    <source>
        <dbReference type="Proteomes" id="UP000198925"/>
    </source>
</evidence>
<name>A0A1G7C9I1_9PROT</name>
<sequence length="50" mass="5422">MAGDGIGRFLRRVGLKPPQRCSNRLNSLEAVWSNLLELLGIGGELKELSG</sequence>
<accession>A0A1G7C9I1</accession>
<reference evidence="1 2" key="1">
    <citation type="submission" date="2016-10" db="EMBL/GenBank/DDBJ databases">
        <authorList>
            <person name="de Groot N.N."/>
        </authorList>
    </citation>
    <scope>NUCLEOTIDE SEQUENCE [LARGE SCALE GENOMIC DNA]</scope>
    <source>
        <strain evidence="1 2">CPCC 100156</strain>
    </source>
</reference>
<gene>
    <name evidence="1" type="ORF">SAMN04487779_103019</name>
</gene>
<dbReference type="AlphaFoldDB" id="A0A1G7C9I1"/>
<keyword evidence="2" id="KW-1185">Reference proteome</keyword>
<organism evidence="1 2">
    <name type="scientific">Belnapia rosea</name>
    <dbReference type="NCBI Taxonomy" id="938405"/>
    <lineage>
        <taxon>Bacteria</taxon>
        <taxon>Pseudomonadati</taxon>
        <taxon>Pseudomonadota</taxon>
        <taxon>Alphaproteobacteria</taxon>
        <taxon>Acetobacterales</taxon>
        <taxon>Roseomonadaceae</taxon>
        <taxon>Belnapia</taxon>
    </lineage>
</organism>
<protein>
    <submittedName>
        <fullName evidence="1">Uncharacterized protein</fullName>
    </submittedName>
</protein>
<dbReference type="Proteomes" id="UP000198925">
    <property type="component" value="Unassembled WGS sequence"/>
</dbReference>
<dbReference type="EMBL" id="FMZX01000030">
    <property type="protein sequence ID" value="SDE35978.1"/>
    <property type="molecule type" value="Genomic_DNA"/>
</dbReference>